<evidence type="ECO:0000313" key="11">
    <source>
        <dbReference type="EMBL" id="MDQ0359561.1"/>
    </source>
</evidence>
<keyword evidence="12" id="KW-1185">Reference proteome</keyword>
<dbReference type="InterPro" id="IPR008179">
    <property type="entry name" value="HisE"/>
</dbReference>
<proteinExistence type="inferred from homology"/>
<dbReference type="Pfam" id="PF01503">
    <property type="entry name" value="PRA-PH"/>
    <property type="match status" value="1"/>
</dbReference>
<keyword evidence="8 10" id="KW-0067">ATP-binding</keyword>
<dbReference type="SUPFAM" id="SSF101386">
    <property type="entry name" value="all-alpha NTP pyrophosphatases"/>
    <property type="match status" value="1"/>
</dbReference>
<keyword evidence="9 10" id="KW-0368">Histidine biosynthesis</keyword>
<evidence type="ECO:0000256" key="4">
    <source>
        <dbReference type="ARBA" id="ARBA00022490"/>
    </source>
</evidence>
<keyword evidence="6 10" id="KW-0547">Nucleotide-binding</keyword>
<dbReference type="InterPro" id="IPR021130">
    <property type="entry name" value="PRib-ATP_PPHydrolase-like"/>
</dbReference>
<dbReference type="CDD" id="cd11534">
    <property type="entry name" value="NTP-PPase_HisIE_like"/>
    <property type="match status" value="1"/>
</dbReference>
<evidence type="ECO:0000256" key="10">
    <source>
        <dbReference type="HAMAP-Rule" id="MF_01020"/>
    </source>
</evidence>
<organism evidence="11 12">
    <name type="scientific">Breznakia pachnodae</name>
    <dbReference type="NCBI Taxonomy" id="265178"/>
    <lineage>
        <taxon>Bacteria</taxon>
        <taxon>Bacillati</taxon>
        <taxon>Bacillota</taxon>
        <taxon>Erysipelotrichia</taxon>
        <taxon>Erysipelotrichales</taxon>
        <taxon>Erysipelotrichaceae</taxon>
        <taxon>Breznakia</taxon>
    </lineage>
</organism>
<evidence type="ECO:0000256" key="3">
    <source>
        <dbReference type="ARBA" id="ARBA00005204"/>
    </source>
</evidence>
<evidence type="ECO:0000256" key="5">
    <source>
        <dbReference type="ARBA" id="ARBA00022605"/>
    </source>
</evidence>
<dbReference type="EMBL" id="JAUSUR010000001">
    <property type="protein sequence ID" value="MDQ0359561.1"/>
    <property type="molecule type" value="Genomic_DNA"/>
</dbReference>
<dbReference type="PANTHER" id="PTHR42945:SF9">
    <property type="entry name" value="HISTIDINE BIOSYNTHESIS BIFUNCTIONAL PROTEIN HISIE"/>
    <property type="match status" value="1"/>
</dbReference>
<evidence type="ECO:0000256" key="1">
    <source>
        <dbReference type="ARBA" id="ARBA00001460"/>
    </source>
</evidence>
<comment type="subcellular location">
    <subcellularLocation>
        <location evidence="2 10">Cytoplasm</location>
    </subcellularLocation>
</comment>
<dbReference type="NCBIfam" id="TIGR03188">
    <property type="entry name" value="histidine_hisI"/>
    <property type="match status" value="1"/>
</dbReference>
<evidence type="ECO:0000256" key="6">
    <source>
        <dbReference type="ARBA" id="ARBA00022741"/>
    </source>
</evidence>
<accession>A0ABU0DYB0</accession>
<dbReference type="RefSeq" id="WP_307404772.1">
    <property type="nucleotide sequence ID" value="NZ_JAUSUR010000001.1"/>
</dbReference>
<dbReference type="Proteomes" id="UP001230220">
    <property type="component" value="Unassembled WGS sequence"/>
</dbReference>
<comment type="caution">
    <text evidence="11">The sequence shown here is derived from an EMBL/GenBank/DDBJ whole genome shotgun (WGS) entry which is preliminary data.</text>
</comment>
<dbReference type="GO" id="GO:0004636">
    <property type="term" value="F:phosphoribosyl-ATP diphosphatase activity"/>
    <property type="evidence" value="ECO:0007669"/>
    <property type="project" value="UniProtKB-EC"/>
</dbReference>
<evidence type="ECO:0000256" key="7">
    <source>
        <dbReference type="ARBA" id="ARBA00022801"/>
    </source>
</evidence>
<dbReference type="EC" id="3.6.1.31" evidence="10"/>
<sequence>MKNELQVLYETLLDRKEHAEVGSYTAYLYEKGLEKILKKVGEEATEVIIAAMKNDNKEELVNEISDLIYHLFVLMAEKNITLEDVNHELEKRSHKKGNLKAERKPVDKY</sequence>
<gene>
    <name evidence="10" type="primary">hisE</name>
    <name evidence="11" type="ORF">J2S15_000292</name>
</gene>
<evidence type="ECO:0000313" key="12">
    <source>
        <dbReference type="Proteomes" id="UP001230220"/>
    </source>
</evidence>
<dbReference type="PANTHER" id="PTHR42945">
    <property type="entry name" value="HISTIDINE BIOSYNTHESIS BIFUNCTIONAL PROTEIN"/>
    <property type="match status" value="1"/>
</dbReference>
<dbReference type="HAMAP" id="MF_01020">
    <property type="entry name" value="HisE"/>
    <property type="match status" value="1"/>
</dbReference>
<name>A0ABU0DYB0_9FIRM</name>
<comment type="pathway">
    <text evidence="3 10">Amino-acid biosynthesis; L-histidine biosynthesis; L-histidine from 5-phospho-alpha-D-ribose 1-diphosphate: step 2/9.</text>
</comment>
<reference evidence="11 12" key="1">
    <citation type="submission" date="2023-07" db="EMBL/GenBank/DDBJ databases">
        <title>Genomic Encyclopedia of Type Strains, Phase IV (KMG-IV): sequencing the most valuable type-strain genomes for metagenomic binning, comparative biology and taxonomic classification.</title>
        <authorList>
            <person name="Goeker M."/>
        </authorList>
    </citation>
    <scope>NUCLEOTIDE SEQUENCE [LARGE SCALE GENOMIC DNA]</scope>
    <source>
        <strain evidence="11 12">DSM 16784</strain>
    </source>
</reference>
<keyword evidence="5 10" id="KW-0028">Amino-acid biosynthesis</keyword>
<evidence type="ECO:0000256" key="8">
    <source>
        <dbReference type="ARBA" id="ARBA00022840"/>
    </source>
</evidence>
<keyword evidence="4 10" id="KW-0963">Cytoplasm</keyword>
<evidence type="ECO:0000256" key="2">
    <source>
        <dbReference type="ARBA" id="ARBA00004496"/>
    </source>
</evidence>
<dbReference type="Gene3D" id="1.10.287.1080">
    <property type="entry name" value="MazG-like"/>
    <property type="match status" value="1"/>
</dbReference>
<comment type="catalytic activity">
    <reaction evidence="1 10">
        <text>1-(5-phospho-beta-D-ribosyl)-ATP + H2O = 1-(5-phospho-beta-D-ribosyl)-5'-AMP + diphosphate + H(+)</text>
        <dbReference type="Rhea" id="RHEA:22828"/>
        <dbReference type="ChEBI" id="CHEBI:15377"/>
        <dbReference type="ChEBI" id="CHEBI:15378"/>
        <dbReference type="ChEBI" id="CHEBI:33019"/>
        <dbReference type="ChEBI" id="CHEBI:59457"/>
        <dbReference type="ChEBI" id="CHEBI:73183"/>
        <dbReference type="EC" id="3.6.1.31"/>
    </reaction>
</comment>
<evidence type="ECO:0000256" key="9">
    <source>
        <dbReference type="ARBA" id="ARBA00023102"/>
    </source>
</evidence>
<keyword evidence="7 10" id="KW-0378">Hydrolase</keyword>
<comment type="similarity">
    <text evidence="10">Belongs to the PRA-PH family.</text>
</comment>
<protein>
    <recommendedName>
        <fullName evidence="10">Phosphoribosyl-ATP pyrophosphatase</fullName>
        <shortName evidence="10">PRA-PH</shortName>
        <ecNumber evidence="10">3.6.1.31</ecNumber>
    </recommendedName>
</protein>